<sequence length="99" mass="10955">MCDLTKKPFVPPAPKPACRLKIWEVERSYHCTVPVSPALPANRPNWHNLRDLQPMANGSADFHRDNLQINRGQLWPFSSGLILATAAAGALLMGLIRLA</sequence>
<keyword evidence="1" id="KW-1133">Transmembrane helix</keyword>
<protein>
    <submittedName>
        <fullName evidence="2">Uncharacterized protein</fullName>
    </submittedName>
</protein>
<feature type="transmembrane region" description="Helical" evidence="1">
    <location>
        <begin position="74"/>
        <end position="96"/>
    </location>
</feature>
<dbReference type="Proteomes" id="UP000317355">
    <property type="component" value="Unassembled WGS sequence"/>
</dbReference>
<reference evidence="2 3" key="1">
    <citation type="submission" date="2019-07" db="EMBL/GenBank/DDBJ databases">
        <title>The pathways for chlorine oxyanion respiration interact through the shared metabolite chlorate.</title>
        <authorList>
            <person name="Barnum T.P."/>
            <person name="Cheng Y."/>
            <person name="Hill K.A."/>
            <person name="Lucas L.N."/>
            <person name="Carlson H.K."/>
            <person name="Coates J.D."/>
        </authorList>
    </citation>
    <scope>NUCLEOTIDE SEQUENCE [LARGE SCALE GENOMIC DNA]</scope>
    <source>
        <strain evidence="2">BK-3</strain>
    </source>
</reference>
<dbReference type="EMBL" id="VMRY01000003">
    <property type="protein sequence ID" value="TVT59680.1"/>
    <property type="molecule type" value="Genomic_DNA"/>
</dbReference>
<proteinExistence type="predicted"/>
<keyword evidence="1" id="KW-0472">Membrane</keyword>
<evidence type="ECO:0000256" key="1">
    <source>
        <dbReference type="SAM" id="Phobius"/>
    </source>
</evidence>
<evidence type="ECO:0000313" key="2">
    <source>
        <dbReference type="EMBL" id="TVT59680.1"/>
    </source>
</evidence>
<name>A0A558DF83_9GAMM</name>
<accession>A0A558DF83</accession>
<evidence type="ECO:0000313" key="3">
    <source>
        <dbReference type="Proteomes" id="UP000317355"/>
    </source>
</evidence>
<dbReference type="AlphaFoldDB" id="A0A558DF83"/>
<keyword evidence="1" id="KW-0812">Transmembrane</keyword>
<comment type="caution">
    <text evidence="2">The sequence shown here is derived from an EMBL/GenBank/DDBJ whole genome shotgun (WGS) entry which is preliminary data.</text>
</comment>
<organism evidence="2 3">
    <name type="scientific">Sedimenticola thiotaurini</name>
    <dbReference type="NCBI Taxonomy" id="1543721"/>
    <lineage>
        <taxon>Bacteria</taxon>
        <taxon>Pseudomonadati</taxon>
        <taxon>Pseudomonadota</taxon>
        <taxon>Gammaproteobacteria</taxon>
        <taxon>Chromatiales</taxon>
        <taxon>Sedimenticolaceae</taxon>
        <taxon>Sedimenticola</taxon>
    </lineage>
</organism>
<gene>
    <name evidence="2" type="ORF">FHK82_01490</name>
</gene>